<dbReference type="OrthoDB" id="1695837at2759"/>
<dbReference type="EMBL" id="CAEKKB010000002">
    <property type="protein sequence ID" value="CAB4298777.1"/>
    <property type="molecule type" value="Genomic_DNA"/>
</dbReference>
<keyword evidence="2" id="KW-1185">Reference proteome</keyword>
<dbReference type="Proteomes" id="UP000507245">
    <property type="component" value="Unassembled WGS sequence"/>
</dbReference>
<proteinExistence type="predicted"/>
<organism evidence="1 2">
    <name type="scientific">Prunus armeniaca</name>
    <name type="common">Apricot</name>
    <name type="synonym">Armeniaca vulgaris</name>
    <dbReference type="NCBI Taxonomy" id="36596"/>
    <lineage>
        <taxon>Eukaryota</taxon>
        <taxon>Viridiplantae</taxon>
        <taxon>Streptophyta</taxon>
        <taxon>Embryophyta</taxon>
        <taxon>Tracheophyta</taxon>
        <taxon>Spermatophyta</taxon>
        <taxon>Magnoliopsida</taxon>
        <taxon>eudicotyledons</taxon>
        <taxon>Gunneridae</taxon>
        <taxon>Pentapetalae</taxon>
        <taxon>rosids</taxon>
        <taxon>fabids</taxon>
        <taxon>Rosales</taxon>
        <taxon>Rosaceae</taxon>
        <taxon>Amygdaloideae</taxon>
        <taxon>Amygdaleae</taxon>
        <taxon>Prunus</taxon>
    </lineage>
</organism>
<name>A0A6J5WG20_PRUAR</name>
<protein>
    <submittedName>
        <fullName evidence="1">Uncharacterized protein</fullName>
    </submittedName>
</protein>
<reference evidence="2" key="1">
    <citation type="journal article" date="2020" name="Genome Biol.">
        <title>Gamete binning: chromosome-level and haplotype-resolved genome assembly enabled by high-throughput single-cell sequencing of gamete genomes.</title>
        <authorList>
            <person name="Campoy J.A."/>
            <person name="Sun H."/>
            <person name="Goel M."/>
            <person name="Jiao W.-B."/>
            <person name="Folz-Donahue K."/>
            <person name="Wang N."/>
            <person name="Rubio M."/>
            <person name="Liu C."/>
            <person name="Kukat C."/>
            <person name="Ruiz D."/>
            <person name="Huettel B."/>
            <person name="Schneeberger K."/>
        </authorList>
    </citation>
    <scope>NUCLEOTIDE SEQUENCE [LARGE SCALE GENOMIC DNA]</scope>
    <source>
        <strain evidence="2">cv. Rojo Pasion</strain>
    </source>
</reference>
<gene>
    <name evidence="1" type="ORF">ORAREDHAP_LOCUS11568</name>
</gene>
<evidence type="ECO:0000313" key="1">
    <source>
        <dbReference type="EMBL" id="CAB4298777.1"/>
    </source>
</evidence>
<sequence length="183" mass="21110">MGECGSLSIFYEEIKVLTTRVSSLFPKGKVLVLYVFLKLFCAPSFPDRKPSAFWFWSCLYGGEGNPFFTKEQTNDEIGTSLEQQLVLTDREKVGVVIGAFAISDHFVGFIYGLIAKVLMPHEVNRDAFIKKFSSLWKGNEDVSIKEIAHNRFWVWFYVTAIAAELLIWNHRPIEDPWSCWRRS</sequence>
<evidence type="ECO:0000313" key="2">
    <source>
        <dbReference type="Proteomes" id="UP000507245"/>
    </source>
</evidence>
<dbReference type="AlphaFoldDB" id="A0A6J5WG20"/>
<accession>A0A6J5WG20</accession>